<dbReference type="GO" id="GO:0016746">
    <property type="term" value="F:acyltransferase activity"/>
    <property type="evidence" value="ECO:0007669"/>
    <property type="project" value="UniProtKB-KW"/>
</dbReference>
<organism evidence="2 3">
    <name type="scientific">Paenibacillus mendelii</name>
    <dbReference type="NCBI Taxonomy" id="206163"/>
    <lineage>
        <taxon>Bacteria</taxon>
        <taxon>Bacillati</taxon>
        <taxon>Bacillota</taxon>
        <taxon>Bacilli</taxon>
        <taxon>Bacillales</taxon>
        <taxon>Paenibacillaceae</taxon>
        <taxon>Paenibacillus</taxon>
    </lineage>
</organism>
<accession>A0ABV6JFX4</accession>
<keyword evidence="2" id="KW-0012">Acyltransferase</keyword>
<evidence type="ECO:0000259" key="1">
    <source>
        <dbReference type="PROSITE" id="PS51186"/>
    </source>
</evidence>
<feature type="domain" description="N-acetyltransferase" evidence="1">
    <location>
        <begin position="1"/>
        <end position="138"/>
    </location>
</feature>
<dbReference type="SUPFAM" id="SSF55729">
    <property type="entry name" value="Acyl-CoA N-acyltransferases (Nat)"/>
    <property type="match status" value="1"/>
</dbReference>
<dbReference type="EC" id="2.3.-.-" evidence="2"/>
<keyword evidence="2" id="KW-0808">Transferase</keyword>
<gene>
    <name evidence="2" type="ORF">ACFFJ8_25895</name>
</gene>
<dbReference type="Proteomes" id="UP001589818">
    <property type="component" value="Unassembled WGS sequence"/>
</dbReference>
<sequence length="138" mass="15850">MIDLKTSQDTADVIELLAACMGPSFLRVMEEFSRYRADASRSLLGFTKNDELIGLIGISHEAPHEVLLLHMAVKEPYRNQGIGRTMIQAYIQDNQIRRMEAETDRDAVDFYRQIGFQTRSIGEKYPGVERFICLYKSK</sequence>
<keyword evidence="3" id="KW-1185">Reference proteome</keyword>
<comment type="caution">
    <text evidence="2">The sequence shown here is derived from an EMBL/GenBank/DDBJ whole genome shotgun (WGS) entry which is preliminary data.</text>
</comment>
<protein>
    <submittedName>
        <fullName evidence="2">GNAT family N-acetyltransferase</fullName>
        <ecNumber evidence="2">2.3.-.-</ecNumber>
    </submittedName>
</protein>
<dbReference type="CDD" id="cd04301">
    <property type="entry name" value="NAT_SF"/>
    <property type="match status" value="1"/>
</dbReference>
<evidence type="ECO:0000313" key="2">
    <source>
        <dbReference type="EMBL" id="MFC0394782.1"/>
    </source>
</evidence>
<proteinExistence type="predicted"/>
<dbReference type="EMBL" id="JBHLVF010000041">
    <property type="protein sequence ID" value="MFC0394782.1"/>
    <property type="molecule type" value="Genomic_DNA"/>
</dbReference>
<dbReference type="Pfam" id="PF00583">
    <property type="entry name" value="Acetyltransf_1"/>
    <property type="match status" value="1"/>
</dbReference>
<dbReference type="RefSeq" id="WP_204815950.1">
    <property type="nucleotide sequence ID" value="NZ_JANHOF010000001.1"/>
</dbReference>
<reference evidence="2 3" key="1">
    <citation type="submission" date="2024-09" db="EMBL/GenBank/DDBJ databases">
        <authorList>
            <person name="Sun Q."/>
            <person name="Mori K."/>
        </authorList>
    </citation>
    <scope>NUCLEOTIDE SEQUENCE [LARGE SCALE GENOMIC DNA]</scope>
    <source>
        <strain evidence="2 3">CCM 4839</strain>
    </source>
</reference>
<dbReference type="InterPro" id="IPR000182">
    <property type="entry name" value="GNAT_dom"/>
</dbReference>
<evidence type="ECO:0000313" key="3">
    <source>
        <dbReference type="Proteomes" id="UP001589818"/>
    </source>
</evidence>
<dbReference type="PROSITE" id="PS51186">
    <property type="entry name" value="GNAT"/>
    <property type="match status" value="1"/>
</dbReference>
<name>A0ABV6JFX4_9BACL</name>
<dbReference type="Gene3D" id="3.40.630.30">
    <property type="match status" value="1"/>
</dbReference>
<dbReference type="InterPro" id="IPR016181">
    <property type="entry name" value="Acyl_CoA_acyltransferase"/>
</dbReference>